<proteinExistence type="predicted"/>
<dbReference type="AlphaFoldDB" id="A0A1Y3B601"/>
<organism evidence="2 3">
    <name type="scientific">Euroglyphus maynei</name>
    <name type="common">Mayne's house dust mite</name>
    <dbReference type="NCBI Taxonomy" id="6958"/>
    <lineage>
        <taxon>Eukaryota</taxon>
        <taxon>Metazoa</taxon>
        <taxon>Ecdysozoa</taxon>
        <taxon>Arthropoda</taxon>
        <taxon>Chelicerata</taxon>
        <taxon>Arachnida</taxon>
        <taxon>Acari</taxon>
        <taxon>Acariformes</taxon>
        <taxon>Sarcoptiformes</taxon>
        <taxon>Astigmata</taxon>
        <taxon>Psoroptidia</taxon>
        <taxon>Analgoidea</taxon>
        <taxon>Pyroglyphidae</taxon>
        <taxon>Pyroglyphinae</taxon>
        <taxon>Euroglyphus</taxon>
    </lineage>
</organism>
<sequence>MATISNSTNHSPYIAGSLLPPTDDSRSSSSSIRSHHRNPPIVTGSNGGIRSNNFIYHPNHSNVDAGTTIGDGGGHCEYAILHSFILLYLLLFGKDMDVILQGEIYEDVKNGRIP</sequence>
<dbReference type="EMBL" id="MUJZ01042277">
    <property type="protein sequence ID" value="OTF75378.1"/>
    <property type="molecule type" value="Genomic_DNA"/>
</dbReference>
<comment type="caution">
    <text evidence="2">The sequence shown here is derived from an EMBL/GenBank/DDBJ whole genome shotgun (WGS) entry which is preliminary data.</text>
</comment>
<evidence type="ECO:0000313" key="2">
    <source>
        <dbReference type="EMBL" id="OTF75378.1"/>
    </source>
</evidence>
<keyword evidence="3" id="KW-1185">Reference proteome</keyword>
<reference evidence="2 3" key="1">
    <citation type="submission" date="2017-03" db="EMBL/GenBank/DDBJ databases">
        <title>Genome Survey of Euroglyphus maynei.</title>
        <authorList>
            <person name="Arlian L.G."/>
            <person name="Morgan M.S."/>
            <person name="Rider S.D."/>
        </authorList>
    </citation>
    <scope>NUCLEOTIDE SEQUENCE [LARGE SCALE GENOMIC DNA]</scope>
    <source>
        <strain evidence="2">Arlian Lab</strain>
        <tissue evidence="2">Whole body</tissue>
    </source>
</reference>
<gene>
    <name evidence="2" type="ORF">BLA29_009106</name>
</gene>
<feature type="compositionally biased region" description="Polar residues" evidence="1">
    <location>
        <begin position="1"/>
        <end position="11"/>
    </location>
</feature>
<feature type="region of interest" description="Disordered" evidence="1">
    <location>
        <begin position="1"/>
        <end position="48"/>
    </location>
</feature>
<accession>A0A1Y3B601</accession>
<evidence type="ECO:0000256" key="1">
    <source>
        <dbReference type="SAM" id="MobiDB-lite"/>
    </source>
</evidence>
<dbReference type="Proteomes" id="UP000194236">
    <property type="component" value="Unassembled WGS sequence"/>
</dbReference>
<evidence type="ECO:0000313" key="3">
    <source>
        <dbReference type="Proteomes" id="UP000194236"/>
    </source>
</evidence>
<protein>
    <submittedName>
        <fullName evidence="2">Uncharacterized protein</fullName>
    </submittedName>
</protein>
<name>A0A1Y3B601_EURMA</name>